<protein>
    <submittedName>
        <fullName evidence="2">Uncharacterized protein</fullName>
    </submittedName>
</protein>
<proteinExistence type="predicted"/>
<dbReference type="Proteomes" id="UP000317933">
    <property type="component" value="Unassembled WGS sequence"/>
</dbReference>
<feature type="region of interest" description="Disordered" evidence="1">
    <location>
        <begin position="40"/>
        <end position="62"/>
    </location>
</feature>
<evidence type="ECO:0000256" key="1">
    <source>
        <dbReference type="SAM" id="MobiDB-lite"/>
    </source>
</evidence>
<organism evidence="2 3">
    <name type="scientific">Pseudomonas arsenicoxydans</name>
    <dbReference type="NCBI Taxonomy" id="702115"/>
    <lineage>
        <taxon>Bacteria</taxon>
        <taxon>Pseudomonadati</taxon>
        <taxon>Pseudomonadota</taxon>
        <taxon>Gammaproteobacteria</taxon>
        <taxon>Pseudomonadales</taxon>
        <taxon>Pseudomonadaceae</taxon>
        <taxon>Pseudomonas</taxon>
    </lineage>
</organism>
<sequence length="62" mass="6586">MRLAGKALGRVASFASKPAPTLDRRCSQVLCSKEISCGSGLAREGARPDTQSSSNARIHDLR</sequence>
<name>A0A502HYT2_9PSED</name>
<gene>
    <name evidence="2" type="ORF">EAH78_13305</name>
</gene>
<dbReference type="EMBL" id="RCZE01000005">
    <property type="protein sequence ID" value="TPG78532.1"/>
    <property type="molecule type" value="Genomic_DNA"/>
</dbReference>
<comment type="caution">
    <text evidence="2">The sequence shown here is derived from an EMBL/GenBank/DDBJ whole genome shotgun (WGS) entry which is preliminary data.</text>
</comment>
<accession>A0A502HYT2</accession>
<evidence type="ECO:0000313" key="2">
    <source>
        <dbReference type="EMBL" id="TPG78532.1"/>
    </source>
</evidence>
<evidence type="ECO:0000313" key="3">
    <source>
        <dbReference type="Proteomes" id="UP000317933"/>
    </source>
</evidence>
<dbReference type="AlphaFoldDB" id="A0A502HYT2"/>
<reference evidence="2 3" key="1">
    <citation type="journal article" date="2019" name="Environ. Microbiol.">
        <title>Species interactions and distinct microbial communities in high Arctic permafrost affected cryosols are associated with the CH4 and CO2 gas fluxes.</title>
        <authorList>
            <person name="Altshuler I."/>
            <person name="Hamel J."/>
            <person name="Turney S."/>
            <person name="Magnuson E."/>
            <person name="Levesque R."/>
            <person name="Greer C."/>
            <person name="Whyte L.G."/>
        </authorList>
    </citation>
    <scope>NUCLEOTIDE SEQUENCE [LARGE SCALE GENOMIC DNA]</scope>
    <source>
        <strain evidence="2 3">E3</strain>
    </source>
</reference>